<evidence type="ECO:0000256" key="18">
    <source>
        <dbReference type="ARBA" id="ARBA00039658"/>
    </source>
</evidence>
<evidence type="ECO:0000256" key="3">
    <source>
        <dbReference type="ARBA" id="ARBA00007222"/>
    </source>
</evidence>
<keyword evidence="29" id="KW-1185">Reference proteome</keyword>
<dbReference type="Gene3D" id="2.80.10.50">
    <property type="match status" value="1"/>
</dbReference>
<dbReference type="OrthoDB" id="5561486at2759"/>
<keyword evidence="11 23" id="KW-0863">Zinc-finger</keyword>
<keyword evidence="9" id="KW-0479">Metal-binding</keyword>
<evidence type="ECO:0000256" key="14">
    <source>
        <dbReference type="ARBA" id="ARBA00022989"/>
    </source>
</evidence>
<feature type="transmembrane region" description="Helical" evidence="25">
    <location>
        <begin position="1641"/>
        <end position="1659"/>
    </location>
</feature>
<gene>
    <name evidence="28" type="ORF">Baya_14661</name>
</gene>
<feature type="region of interest" description="Disordered" evidence="24">
    <location>
        <begin position="999"/>
        <end position="1021"/>
    </location>
</feature>
<evidence type="ECO:0000256" key="7">
    <source>
        <dbReference type="ARBA" id="ARBA00022679"/>
    </source>
</evidence>
<evidence type="ECO:0000256" key="11">
    <source>
        <dbReference type="ARBA" id="ARBA00022771"/>
    </source>
</evidence>
<comment type="pathway">
    <text evidence="2">Protein modification; protein glycosylation.</text>
</comment>
<feature type="transmembrane region" description="Helical" evidence="25">
    <location>
        <begin position="1204"/>
        <end position="1220"/>
    </location>
</feature>
<comment type="similarity">
    <text evidence="3">Belongs to the glycosyltransferase 39 family.</text>
</comment>
<evidence type="ECO:0000256" key="12">
    <source>
        <dbReference type="ARBA" id="ARBA00022824"/>
    </source>
</evidence>
<sequence length="1840" mass="208539">MANGPLVKSRVILQQCLHAKLQVKPADEESEAEYVEINRGMVIYICFFKGATEDIIPKMVNTLLNVKLCETESGKHTSVVDLPGSILIVPQATLGGKAKGKSMQYHNNISKEDGLKLYDSFIIHCEKELGLALKSAEAGAQVKHGTYGNRQVLKLDTNGPMSFQRFNEVEKYLRFGTYGKHDKASKGVIRRCSKKFCWGDDALWYIDGKRRRRVIRSEEEVRTVLLEHHNNSKHAGRSRCLKAVTELYYWRSITKDIGDWIDNCKDCLHPSNPVMCFQCIVPGCESAAVADNEQGVTFHRFPFSDAERLSRWIKFCQRDRWSLHSRSAICSRHFTKDCFDQSKDVVCLTPDAVPTLEILVTPQKDKSQNLDAVYIESGDEGMFVETPVDEDVVHVEHPYSKDCSMQSSTPGTEMKSKLSLLSSKSEPYFRRYDALEKFLRTGAYSSTPYCTRYMVRRCAKRFCLQDGVLYYRHRSKRRKVLRNREEVVEVLKEHHDKRGHFGMSRCLSSISELYYWGTMTRDVEEWIGNCQFCMKMDDSTQKYRCSVYSCNNYNGPLERTLGLTFHRFPFDDPECLNQWIRSLRRKLASPAQDKEDAPQGTADRSSSSDGLSSQHAFFSKYDAVEKYLKGKGYPPGLTSVEKNTFRRLCSRFAIHGRGTQRHGRRRVVRSREEVHSTLTIYHNDMNHLELEKCLKLISQHFFWGSMKADVALWIQRCPQCSSSDKACGECGATPALAEPFEKMLDKNSSAQVNRVLMTEKDLQLSITELSIPQCLIITTPEILTPTQPHSTGVEGTILGLTDSVTSGLLSSAIGSYQLLEESSHEQGHSRFSARTVVQQCTHAILQVKPQTADADSEWVEIRDGIVIYVCFYKGAAEKIISKMVNTLLNAAIIPVTAGRHVSVMELPGSVMIIPQDTMTGVVKGSRVQHHQAIESWKGLYLYKQFVTQCKKEVAASAKCTEAGVVVRHGVYGNMQSLYLNSTAPLTHLMEKSCSEVHGLQSQNSSSARNRRTCTRTEKARSHGRNMITDAPDVYASDCSSQSCLNRSSPDVSKRLYCRRDACSAYLLLPVLLLSVCTRFHKLTEPPHVCWDETHFGKMGSYYINRTFFFDVHPPLGKMLIGLAGYLTGYDGTFPFIKPGDKYEHHNYLGMRGFCAALGSCLPPFAFLVVWELSRSTTAAFIAAFLLIFDTGCITLSQYILLDPILMFFIMGAVLAMVKFNRQRLRPFSWSWWLWLLLTAVNLAGALGVKFVGLFVILFVGINTAWDLWRLLGDVHLSLVDLAKHLAARVFGLIIIPLFLYTTIFAVHFVVLNRSGPGDGFFSSAFQSRLIGNNLHNATMPEYLAYGSVITAKNLRIAGGYLHSHWHLYPEGVGAQQQQVTAYLHKDLNNLWLIKRPDGDDLSGTPELVRHGDLIRLEHKETTRNLHSHLHEAPLTKKHLQVTGYGINGSGDLNDLWQVEVCGGKKGDLVKVLRSKVRFLHRNSGCVLYSSGKMLPKWGWDQVEVTCSPYLKETPNSQWNIEDHINPKLPNISLCVLKPSFLEILLESHIVMIRGNSGLKPKDNEVNSKPWHWPINYQGLRFSGVNETEYRVYLLGNPVIWWLNLLALALFLVMVCLFALALKRGAKLEGERKARCQVLQEGGGILFLGWLLHYMPFYVMGRILYYHHYFPAMLFSSMLTGITLDTLLQNADFLFSMSASKFILRAGQTLILFALLYSFEKLDRASPDLWPEQCKFSILFYFLSRCIYPITNSPPKWMAELESEDIEMLKELGSLTTANLMEKVKGLQNLAYQLGLEEYPPPWGPTPLLRLAKRRREAKLSKELSRAQPSFPLPVPICFRP</sequence>
<evidence type="ECO:0000259" key="27">
    <source>
        <dbReference type="PROSITE" id="PS50950"/>
    </source>
</evidence>
<keyword evidence="6" id="KW-0328">Glycosyltransferase</keyword>
<dbReference type="InterPro" id="IPR016093">
    <property type="entry name" value="MIR_motif"/>
</dbReference>
<evidence type="ECO:0000256" key="4">
    <source>
        <dbReference type="ARBA" id="ARBA00012839"/>
    </source>
</evidence>
<dbReference type="InterPro" id="IPR041588">
    <property type="entry name" value="Integrase_H2C2"/>
</dbReference>
<dbReference type="EC" id="2.4.1.109" evidence="4"/>
<dbReference type="InterPro" id="IPR003342">
    <property type="entry name" value="ArnT-like_N"/>
</dbReference>
<feature type="domain" description="THAP-type" evidence="27">
    <location>
        <begin position="275"/>
        <end position="357"/>
    </location>
</feature>
<evidence type="ECO:0000256" key="21">
    <source>
        <dbReference type="ARBA" id="ARBA00047676"/>
    </source>
</evidence>
<dbReference type="Pfam" id="PF17921">
    <property type="entry name" value="Integrase_H2C2"/>
    <property type="match status" value="3"/>
</dbReference>
<evidence type="ECO:0000256" key="23">
    <source>
        <dbReference type="PROSITE-ProRule" id="PRU00309"/>
    </source>
</evidence>
<dbReference type="GO" id="GO:0004169">
    <property type="term" value="F:dolichyl-phosphate-mannose-protein mannosyltransferase activity"/>
    <property type="evidence" value="ECO:0007669"/>
    <property type="project" value="UniProtKB-EC"/>
</dbReference>
<dbReference type="GO" id="GO:0051499">
    <property type="term" value="F:D-aminoacyl-tRNA deacylase activity"/>
    <property type="evidence" value="ECO:0007669"/>
    <property type="project" value="UniProtKB-EC"/>
</dbReference>
<feature type="domain" description="MIR" evidence="26">
    <location>
        <begin position="1405"/>
        <end position="1461"/>
    </location>
</feature>
<dbReference type="SMART" id="SM00980">
    <property type="entry name" value="THAP"/>
    <property type="match status" value="1"/>
</dbReference>
<dbReference type="GO" id="GO:0005789">
    <property type="term" value="C:endoplasmic reticulum membrane"/>
    <property type="evidence" value="ECO:0007669"/>
    <property type="project" value="UniProtKB-SubCell"/>
</dbReference>
<evidence type="ECO:0000256" key="20">
    <source>
        <dbReference type="ARBA" id="ARBA00045102"/>
    </source>
</evidence>
<evidence type="ECO:0000256" key="25">
    <source>
        <dbReference type="SAM" id="Phobius"/>
    </source>
</evidence>
<evidence type="ECO:0000313" key="29">
    <source>
        <dbReference type="Proteomes" id="UP000319801"/>
    </source>
</evidence>
<proteinExistence type="inferred from homology"/>
<feature type="transmembrane region" description="Helical" evidence="25">
    <location>
        <begin position="1177"/>
        <end position="1198"/>
    </location>
</feature>
<evidence type="ECO:0000256" key="2">
    <source>
        <dbReference type="ARBA" id="ARBA00004922"/>
    </source>
</evidence>
<dbReference type="EMBL" id="VCAZ01000173">
    <property type="protein sequence ID" value="TTC14931.1"/>
    <property type="molecule type" value="Genomic_DNA"/>
</dbReference>
<protein>
    <recommendedName>
        <fullName evidence="18">Gypsy retrotransposon integrase-like protein 1</fullName>
        <ecNumber evidence="4">2.4.1.109</ecNumber>
        <ecNumber evidence="5">3.1.1.96</ecNumber>
    </recommendedName>
    <alternativeName>
        <fullName evidence="17">Protein O-mannosyl-transferase 2</fullName>
    </alternativeName>
</protein>
<keyword evidence="14 25" id="KW-1133">Transmembrane helix</keyword>
<evidence type="ECO:0000256" key="15">
    <source>
        <dbReference type="ARBA" id="ARBA00023125"/>
    </source>
</evidence>
<evidence type="ECO:0000256" key="16">
    <source>
        <dbReference type="ARBA" id="ARBA00023136"/>
    </source>
</evidence>
<evidence type="ECO:0000259" key="26">
    <source>
        <dbReference type="PROSITE" id="PS50919"/>
    </source>
</evidence>
<keyword evidence="13" id="KW-0862">Zinc</keyword>
<dbReference type="Pfam" id="PF16192">
    <property type="entry name" value="PMT_4TMC"/>
    <property type="match status" value="1"/>
</dbReference>
<dbReference type="Pfam" id="PF02580">
    <property type="entry name" value="Tyr_Deacylase"/>
    <property type="match status" value="2"/>
</dbReference>
<dbReference type="PANTHER" id="PTHR10050">
    <property type="entry name" value="DOLICHYL-PHOSPHATE-MANNOSE--PROTEIN MANNOSYLTRANSFERASE"/>
    <property type="match status" value="1"/>
</dbReference>
<dbReference type="Gene3D" id="6.20.210.20">
    <property type="entry name" value="THAP domain"/>
    <property type="match status" value="1"/>
</dbReference>
<evidence type="ECO:0000256" key="19">
    <source>
        <dbReference type="ARBA" id="ARBA00045085"/>
    </source>
</evidence>
<dbReference type="InterPro" id="IPR027005">
    <property type="entry name" value="PMT-like"/>
</dbReference>
<dbReference type="CDD" id="cd23282">
    <property type="entry name" value="beta-trefoil_MIR_POMT2"/>
    <property type="match status" value="1"/>
</dbReference>
<comment type="catalytic activity">
    <reaction evidence="21">
        <text>glycyl-tRNA(Ala) + H2O = tRNA(Ala) + glycine + H(+)</text>
        <dbReference type="Rhea" id="RHEA:53744"/>
        <dbReference type="Rhea" id="RHEA-COMP:9657"/>
        <dbReference type="Rhea" id="RHEA-COMP:13640"/>
        <dbReference type="ChEBI" id="CHEBI:15377"/>
        <dbReference type="ChEBI" id="CHEBI:15378"/>
        <dbReference type="ChEBI" id="CHEBI:57305"/>
        <dbReference type="ChEBI" id="CHEBI:78442"/>
        <dbReference type="ChEBI" id="CHEBI:78522"/>
        <dbReference type="EC" id="3.1.1.96"/>
    </reaction>
</comment>
<dbReference type="InterPro" id="IPR023509">
    <property type="entry name" value="DTD-like_sf"/>
</dbReference>
<keyword evidence="15 23" id="KW-0238">DNA-binding</keyword>
<feature type="region of interest" description="Disordered" evidence="24">
    <location>
        <begin position="590"/>
        <end position="612"/>
    </location>
</feature>
<evidence type="ECO:0000256" key="6">
    <source>
        <dbReference type="ARBA" id="ARBA00022676"/>
    </source>
</evidence>
<keyword evidence="10" id="KW-0677">Repeat</keyword>
<dbReference type="GO" id="GO:0008270">
    <property type="term" value="F:zinc ion binding"/>
    <property type="evidence" value="ECO:0007669"/>
    <property type="project" value="UniProtKB-KW"/>
</dbReference>
<dbReference type="InterPro" id="IPR038441">
    <property type="entry name" value="THAP_Znf_sf"/>
</dbReference>
<dbReference type="PROSITE" id="PS50919">
    <property type="entry name" value="MIR"/>
    <property type="match status" value="3"/>
</dbReference>
<dbReference type="InterPro" id="IPR006612">
    <property type="entry name" value="THAP_Znf"/>
</dbReference>
<keyword evidence="7 28" id="KW-0808">Transferase</keyword>
<evidence type="ECO:0000256" key="9">
    <source>
        <dbReference type="ARBA" id="ARBA00022723"/>
    </source>
</evidence>
<dbReference type="SUPFAM" id="SSF82109">
    <property type="entry name" value="MIR domain"/>
    <property type="match status" value="1"/>
</dbReference>
<evidence type="ECO:0000256" key="8">
    <source>
        <dbReference type="ARBA" id="ARBA00022692"/>
    </source>
</evidence>
<comment type="caution">
    <text evidence="28">The sequence shown here is derived from an EMBL/GenBank/DDBJ whole genome shotgun (WGS) entry which is preliminary data.</text>
</comment>
<evidence type="ECO:0000256" key="10">
    <source>
        <dbReference type="ARBA" id="ARBA00022737"/>
    </source>
</evidence>
<accession>A0A556V9J7</accession>
<dbReference type="SUPFAM" id="SSF57716">
    <property type="entry name" value="Glucocorticoid receptor-like (DNA-binding domain)"/>
    <property type="match status" value="1"/>
</dbReference>
<dbReference type="Gene3D" id="3.50.80.10">
    <property type="entry name" value="D-tyrosyl-tRNA(Tyr) deacylase"/>
    <property type="match status" value="2"/>
</dbReference>
<comment type="subcellular location">
    <subcellularLocation>
        <location evidence="1">Endoplasmic reticulum membrane</location>
        <topology evidence="1">Multi-pass membrane protein</topology>
    </subcellularLocation>
</comment>
<evidence type="ECO:0000256" key="22">
    <source>
        <dbReference type="ARBA" id="ARBA00048018"/>
    </source>
</evidence>
<dbReference type="SUPFAM" id="SSF69500">
    <property type="entry name" value="DTD-like"/>
    <property type="match status" value="2"/>
</dbReference>
<feature type="transmembrane region" description="Helical" evidence="25">
    <location>
        <begin position="1232"/>
        <end position="1265"/>
    </location>
</feature>
<dbReference type="GO" id="GO:0006355">
    <property type="term" value="P:regulation of DNA-templated transcription"/>
    <property type="evidence" value="ECO:0007669"/>
    <property type="project" value="InterPro"/>
</dbReference>
<dbReference type="InterPro" id="IPR003732">
    <property type="entry name" value="Daa-tRNA_deacyls_DTD"/>
</dbReference>
<evidence type="ECO:0000256" key="1">
    <source>
        <dbReference type="ARBA" id="ARBA00004477"/>
    </source>
</evidence>
<feature type="domain" description="THAP-type" evidence="27">
    <location>
        <begin position="541"/>
        <end position="637"/>
    </location>
</feature>
<dbReference type="SMART" id="SM00692">
    <property type="entry name" value="DM3"/>
    <property type="match status" value="1"/>
</dbReference>
<dbReference type="GO" id="GO:0070176">
    <property type="term" value="C:DRM complex"/>
    <property type="evidence" value="ECO:0007669"/>
    <property type="project" value="InterPro"/>
</dbReference>
<feature type="domain" description="MIR" evidence="26">
    <location>
        <begin position="1340"/>
        <end position="1396"/>
    </location>
</feature>
<comment type="catalytic activity">
    <reaction evidence="22">
        <text>a D-aminoacyl-tRNA + H2O = a tRNA + a D-alpha-amino acid + H(+)</text>
        <dbReference type="Rhea" id="RHEA:13953"/>
        <dbReference type="Rhea" id="RHEA-COMP:10123"/>
        <dbReference type="Rhea" id="RHEA-COMP:10124"/>
        <dbReference type="ChEBI" id="CHEBI:15377"/>
        <dbReference type="ChEBI" id="CHEBI:15378"/>
        <dbReference type="ChEBI" id="CHEBI:59871"/>
        <dbReference type="ChEBI" id="CHEBI:78442"/>
        <dbReference type="ChEBI" id="CHEBI:79333"/>
        <dbReference type="EC" id="3.1.1.96"/>
    </reaction>
</comment>
<dbReference type="InterPro" id="IPR036300">
    <property type="entry name" value="MIR_dom_sf"/>
</dbReference>
<dbReference type="Proteomes" id="UP000319801">
    <property type="component" value="Unassembled WGS sequence"/>
</dbReference>
<dbReference type="EC" id="3.1.1.96" evidence="5"/>
<dbReference type="Pfam" id="PF02366">
    <property type="entry name" value="PMT"/>
    <property type="match status" value="1"/>
</dbReference>
<dbReference type="PANTHER" id="PTHR10050:SF46">
    <property type="entry name" value="PROTEIN O-MANNOSYL-TRANSFERASE 2"/>
    <property type="match status" value="1"/>
</dbReference>
<keyword evidence="12" id="KW-0256">Endoplasmic reticulum</keyword>
<name>A0A556V9J7_BAGYA</name>
<dbReference type="InterPro" id="IPR032421">
    <property type="entry name" value="PMT_4TMC"/>
</dbReference>
<comment type="catalytic activity">
    <reaction evidence="20">
        <text>a di-trans,poly-cis-dolichyl beta-D-mannosyl phosphate + L-seryl-[protein] = 3-O-(alpha-D-mannosyl)-L-seryl-[protein] + a di-trans,poly-cis-dolichyl phosphate + H(+)</text>
        <dbReference type="Rhea" id="RHEA:17377"/>
        <dbReference type="Rhea" id="RHEA-COMP:9863"/>
        <dbReference type="Rhea" id="RHEA-COMP:13546"/>
        <dbReference type="Rhea" id="RHEA-COMP:19498"/>
        <dbReference type="Rhea" id="RHEA-COMP:19501"/>
        <dbReference type="ChEBI" id="CHEBI:15378"/>
        <dbReference type="ChEBI" id="CHEBI:29999"/>
        <dbReference type="ChEBI" id="CHEBI:57683"/>
        <dbReference type="ChEBI" id="CHEBI:58211"/>
        <dbReference type="ChEBI" id="CHEBI:137321"/>
        <dbReference type="EC" id="2.4.1.109"/>
    </reaction>
</comment>
<evidence type="ECO:0000256" key="5">
    <source>
        <dbReference type="ARBA" id="ARBA00013056"/>
    </source>
</evidence>
<dbReference type="FunFam" id="1.10.340.70:FF:000001">
    <property type="entry name" value="Retrovirus-related Pol polyprotein from transposon gypsy-like Protein"/>
    <property type="match status" value="1"/>
</dbReference>
<dbReference type="UniPathway" id="UPA00378"/>
<organism evidence="28 29">
    <name type="scientific">Bagarius yarrelli</name>
    <name type="common">Goonch</name>
    <name type="synonym">Bagrus yarrelli</name>
    <dbReference type="NCBI Taxonomy" id="175774"/>
    <lineage>
        <taxon>Eukaryota</taxon>
        <taxon>Metazoa</taxon>
        <taxon>Chordata</taxon>
        <taxon>Craniata</taxon>
        <taxon>Vertebrata</taxon>
        <taxon>Euteleostomi</taxon>
        <taxon>Actinopterygii</taxon>
        <taxon>Neopterygii</taxon>
        <taxon>Teleostei</taxon>
        <taxon>Ostariophysi</taxon>
        <taxon>Siluriformes</taxon>
        <taxon>Sisoridae</taxon>
        <taxon>Sisorinae</taxon>
        <taxon>Bagarius</taxon>
    </lineage>
</organism>
<dbReference type="GO" id="GO:0003677">
    <property type="term" value="F:DNA binding"/>
    <property type="evidence" value="ECO:0007669"/>
    <property type="project" value="UniProtKB-UniRule"/>
</dbReference>
<dbReference type="SMART" id="SM00472">
    <property type="entry name" value="MIR"/>
    <property type="match status" value="3"/>
</dbReference>
<dbReference type="Pfam" id="PF05485">
    <property type="entry name" value="THAP"/>
    <property type="match status" value="1"/>
</dbReference>
<keyword evidence="16 25" id="KW-0472">Membrane</keyword>
<dbReference type="FunFam" id="2.80.10.50:FF:000026">
    <property type="entry name" value="Blast:Protein O-mannosyl-transferase 2"/>
    <property type="match status" value="1"/>
</dbReference>
<feature type="transmembrane region" description="Helical" evidence="25">
    <location>
        <begin position="1285"/>
        <end position="1311"/>
    </location>
</feature>
<evidence type="ECO:0000313" key="28">
    <source>
        <dbReference type="EMBL" id="TTC14931.1"/>
    </source>
</evidence>
<dbReference type="Pfam" id="PF02815">
    <property type="entry name" value="MIR"/>
    <property type="match status" value="1"/>
</dbReference>
<feature type="transmembrane region" description="Helical" evidence="25">
    <location>
        <begin position="1701"/>
        <end position="1718"/>
    </location>
</feature>
<feature type="domain" description="MIR" evidence="26">
    <location>
        <begin position="1466"/>
        <end position="1523"/>
    </location>
</feature>
<comment type="catalytic activity">
    <reaction evidence="19">
        <text>a di-trans,poly-cis-dolichyl beta-D-mannosyl phosphate + L-threonyl-[protein] = 3-O-(alpha-D-mannosyl)-L-threonyl-[protein] + a di-trans,poly-cis-dolichyl phosphate + H(+)</text>
        <dbReference type="Rhea" id="RHEA:53396"/>
        <dbReference type="Rhea" id="RHEA-COMP:11060"/>
        <dbReference type="Rhea" id="RHEA-COMP:13547"/>
        <dbReference type="Rhea" id="RHEA-COMP:19498"/>
        <dbReference type="Rhea" id="RHEA-COMP:19501"/>
        <dbReference type="ChEBI" id="CHEBI:15378"/>
        <dbReference type="ChEBI" id="CHEBI:30013"/>
        <dbReference type="ChEBI" id="CHEBI:57683"/>
        <dbReference type="ChEBI" id="CHEBI:58211"/>
        <dbReference type="ChEBI" id="CHEBI:137323"/>
        <dbReference type="EC" id="2.4.1.109"/>
    </reaction>
</comment>
<evidence type="ECO:0000256" key="13">
    <source>
        <dbReference type="ARBA" id="ARBA00022833"/>
    </source>
</evidence>
<dbReference type="PROSITE" id="PS50950">
    <property type="entry name" value="ZF_THAP"/>
    <property type="match status" value="2"/>
</dbReference>
<feature type="transmembrane region" description="Helical" evidence="25">
    <location>
        <begin position="1598"/>
        <end position="1621"/>
    </location>
</feature>
<reference evidence="28 29" key="1">
    <citation type="journal article" date="2019" name="Genome Biol. Evol.">
        <title>Whole-Genome Sequencing of the Giant Devil Catfish, Bagarius yarrelli.</title>
        <authorList>
            <person name="Jiang W."/>
            <person name="Lv Y."/>
            <person name="Cheng L."/>
            <person name="Yang K."/>
            <person name="Chao B."/>
            <person name="Wang X."/>
            <person name="Li Y."/>
            <person name="Pan X."/>
            <person name="You X."/>
            <person name="Zhang Y."/>
            <person name="Yang J."/>
            <person name="Li J."/>
            <person name="Zhang X."/>
            <person name="Liu S."/>
            <person name="Sun C."/>
            <person name="Yang J."/>
            <person name="Shi Q."/>
        </authorList>
    </citation>
    <scope>NUCLEOTIDE SEQUENCE [LARGE SCALE GENOMIC DNA]</scope>
    <source>
        <strain evidence="28">JWS20170419001</strain>
        <tissue evidence="28">Muscle</tissue>
    </source>
</reference>
<dbReference type="Gene3D" id="1.10.340.70">
    <property type="match status" value="3"/>
</dbReference>
<evidence type="ECO:0000256" key="17">
    <source>
        <dbReference type="ARBA" id="ARBA00039583"/>
    </source>
</evidence>
<evidence type="ECO:0000256" key="24">
    <source>
        <dbReference type="SAM" id="MobiDB-lite"/>
    </source>
</evidence>
<keyword evidence="8 25" id="KW-0812">Transmembrane</keyword>